<dbReference type="RefSeq" id="WP_213533505.1">
    <property type="nucleotide sequence ID" value="NZ_BOVQ01000002.1"/>
</dbReference>
<evidence type="ECO:0000313" key="3">
    <source>
        <dbReference type="EMBL" id="MFC4652043.1"/>
    </source>
</evidence>
<protein>
    <recommendedName>
        <fullName evidence="5">Lipoprotein</fullName>
    </recommendedName>
</protein>
<evidence type="ECO:0008006" key="5">
    <source>
        <dbReference type="Google" id="ProtNLM"/>
    </source>
</evidence>
<feature type="chain" id="PRO_5046399174" description="Lipoprotein" evidence="2">
    <location>
        <begin position="19"/>
        <end position="217"/>
    </location>
</feature>
<sequence length="217" mass="22974">MKKIITMSMGAVMLFSLAACSSHNATSSSKVQKSHSSAQVKSKTKKASPSTSSSKESKSSQSSSSSATTASSSSSTKSSTTATAVTFDSLTVASKNQIYATWLQNAQGEFIVYNTDAATTYFVNAGSNGTKQYENGVNNGGYAGISLADEMNSAKFVISGDSVSLYVLVAGNSFDGNWDNLKWMVQTTLTKEALMQEYYQTSLTNKQIVLTKTGLPN</sequence>
<evidence type="ECO:0000256" key="1">
    <source>
        <dbReference type="SAM" id="MobiDB-lite"/>
    </source>
</evidence>
<feature type="region of interest" description="Disordered" evidence="1">
    <location>
        <begin position="27"/>
        <end position="77"/>
    </location>
</feature>
<name>A0ABV9JDJ6_9LACT</name>
<dbReference type="EMBL" id="JBHSGD010000004">
    <property type="protein sequence ID" value="MFC4652043.1"/>
    <property type="molecule type" value="Genomic_DNA"/>
</dbReference>
<dbReference type="PROSITE" id="PS51257">
    <property type="entry name" value="PROKAR_LIPOPROTEIN"/>
    <property type="match status" value="1"/>
</dbReference>
<keyword evidence="2" id="KW-0732">Signal</keyword>
<reference evidence="4" key="1">
    <citation type="journal article" date="2019" name="Int. J. Syst. Evol. Microbiol.">
        <title>The Global Catalogue of Microorganisms (GCM) 10K type strain sequencing project: providing services to taxonomists for standard genome sequencing and annotation.</title>
        <authorList>
            <consortium name="The Broad Institute Genomics Platform"/>
            <consortium name="The Broad Institute Genome Sequencing Center for Infectious Disease"/>
            <person name="Wu L."/>
            <person name="Ma J."/>
        </authorList>
    </citation>
    <scope>NUCLEOTIDE SEQUENCE [LARGE SCALE GENOMIC DNA]</scope>
    <source>
        <strain evidence="4">CCUG 63287</strain>
    </source>
</reference>
<organism evidence="3 4">
    <name type="scientific">Lactococcus nasutitermitis</name>
    <dbReference type="NCBI Taxonomy" id="1652957"/>
    <lineage>
        <taxon>Bacteria</taxon>
        <taxon>Bacillati</taxon>
        <taxon>Bacillota</taxon>
        <taxon>Bacilli</taxon>
        <taxon>Lactobacillales</taxon>
        <taxon>Streptococcaceae</taxon>
        <taxon>Lactococcus</taxon>
    </lineage>
</organism>
<comment type="caution">
    <text evidence="3">The sequence shown here is derived from an EMBL/GenBank/DDBJ whole genome shotgun (WGS) entry which is preliminary data.</text>
</comment>
<evidence type="ECO:0000313" key="4">
    <source>
        <dbReference type="Proteomes" id="UP001595987"/>
    </source>
</evidence>
<accession>A0ABV9JDJ6</accession>
<dbReference type="Proteomes" id="UP001595987">
    <property type="component" value="Unassembled WGS sequence"/>
</dbReference>
<evidence type="ECO:0000256" key="2">
    <source>
        <dbReference type="SAM" id="SignalP"/>
    </source>
</evidence>
<gene>
    <name evidence="3" type="ORF">ACFO26_03905</name>
</gene>
<proteinExistence type="predicted"/>
<keyword evidence="4" id="KW-1185">Reference proteome</keyword>
<feature type="signal peptide" evidence="2">
    <location>
        <begin position="1"/>
        <end position="18"/>
    </location>
</feature>